<proteinExistence type="predicted"/>
<evidence type="ECO:0000256" key="3">
    <source>
        <dbReference type="ARBA" id="ARBA00023004"/>
    </source>
</evidence>
<dbReference type="InterPro" id="IPR007197">
    <property type="entry name" value="rSAM"/>
</dbReference>
<name>A0AAU6VBL0_UNCXX</name>
<dbReference type="GO" id="GO:0051536">
    <property type="term" value="F:iron-sulfur cluster binding"/>
    <property type="evidence" value="ECO:0007669"/>
    <property type="project" value="UniProtKB-KW"/>
</dbReference>
<dbReference type="InterPro" id="IPR013785">
    <property type="entry name" value="Aldolase_TIM"/>
</dbReference>
<dbReference type="Pfam" id="PF13186">
    <property type="entry name" value="SPASM"/>
    <property type="match status" value="1"/>
</dbReference>
<dbReference type="SUPFAM" id="SSF102114">
    <property type="entry name" value="Radical SAM enzymes"/>
    <property type="match status" value="2"/>
</dbReference>
<evidence type="ECO:0000259" key="5">
    <source>
        <dbReference type="Pfam" id="PF13186"/>
    </source>
</evidence>
<accession>A0AAU6VBL0</accession>
<reference evidence="6" key="1">
    <citation type="submission" date="2022-03" db="EMBL/GenBank/DDBJ databases">
        <title>Sea Food Isolates.</title>
        <authorList>
            <person name="Li c."/>
        </authorList>
    </citation>
    <scope>NUCLEOTIDE SEQUENCE</scope>
    <source>
        <strain evidence="6">19MO03SA05</strain>
    </source>
</reference>
<dbReference type="InterPro" id="IPR023885">
    <property type="entry name" value="4Fe4S-binding_SPASM_dom"/>
</dbReference>
<dbReference type="Gene3D" id="3.20.20.70">
    <property type="entry name" value="Aldolase class I"/>
    <property type="match status" value="2"/>
</dbReference>
<dbReference type="GO" id="GO:0046872">
    <property type="term" value="F:metal ion binding"/>
    <property type="evidence" value="ECO:0007669"/>
    <property type="project" value="UniProtKB-KW"/>
</dbReference>
<gene>
    <name evidence="6" type="ORF">MRM63_08575</name>
</gene>
<dbReference type="InterPro" id="IPR050377">
    <property type="entry name" value="Radical_SAM_PqqE_MftC-like"/>
</dbReference>
<dbReference type="PANTHER" id="PTHR11228:SF7">
    <property type="entry name" value="PQQA PEPTIDE CYCLASE"/>
    <property type="match status" value="1"/>
</dbReference>
<protein>
    <submittedName>
        <fullName evidence="6">SPASM domain-containing protein</fullName>
    </submittedName>
</protein>
<keyword evidence="2" id="KW-0479">Metal-binding</keyword>
<dbReference type="GO" id="GO:0003824">
    <property type="term" value="F:catalytic activity"/>
    <property type="evidence" value="ECO:0007669"/>
    <property type="project" value="InterPro"/>
</dbReference>
<keyword evidence="4" id="KW-0411">Iron-sulfur</keyword>
<sequence>MKATQDRIDIVNIENGQPMLCRIPFNQILVDPKGDAYLCCASHIKNISAVAGNLIEKDGLEIWNNEIYKAFRMSFVDGSFRYCKSESCSAAANRHEPEKRLMVHTVEEINADPELAASNFAEFCQSPDTFDGSLMRPPTRLYLGMDLSCNLKCPSCRNKLISEDSQNGRLDKLYANLRSLTPGIEDLELDGAGDVFASSWYQKFLKHFPKDDFPNLKQITVRSNGLLWNEKNWYRIHPYFRSKLIYACITVDATTPETYKKVRGGCFHTLMENLEFVKSLHNRGEVGAITLVMVYRKSNYQEIPDFIEMGRAMNADYLVIHPLQPWAESSYVLNGQYNDEAIHLGSHKENSTFKSFIEQRGVKAGNIGRMFVDFA</sequence>
<evidence type="ECO:0000256" key="2">
    <source>
        <dbReference type="ARBA" id="ARBA00022723"/>
    </source>
</evidence>
<keyword evidence="1" id="KW-0949">S-adenosyl-L-methionine</keyword>
<dbReference type="AlphaFoldDB" id="A0AAU6VBL0"/>
<evidence type="ECO:0000256" key="1">
    <source>
        <dbReference type="ARBA" id="ARBA00022691"/>
    </source>
</evidence>
<feature type="domain" description="4Fe4S-binding SPASM" evidence="5">
    <location>
        <begin position="21"/>
        <end position="88"/>
    </location>
</feature>
<evidence type="ECO:0000256" key="4">
    <source>
        <dbReference type="ARBA" id="ARBA00023014"/>
    </source>
</evidence>
<evidence type="ECO:0000313" key="6">
    <source>
        <dbReference type="EMBL" id="XAG83633.1"/>
    </source>
</evidence>
<dbReference type="PANTHER" id="PTHR11228">
    <property type="entry name" value="RADICAL SAM DOMAIN PROTEIN"/>
    <property type="match status" value="1"/>
</dbReference>
<dbReference type="SFLD" id="SFLDS00029">
    <property type="entry name" value="Radical_SAM"/>
    <property type="match status" value="1"/>
</dbReference>
<dbReference type="EMBL" id="CP095350">
    <property type="protein sequence ID" value="XAG83633.1"/>
    <property type="molecule type" value="Genomic_DNA"/>
</dbReference>
<organism evidence="6">
    <name type="scientific">bacterium 19MO03SA05</name>
    <dbReference type="NCBI Taxonomy" id="2920620"/>
    <lineage>
        <taxon>Bacteria</taxon>
    </lineage>
</organism>
<dbReference type="InterPro" id="IPR058240">
    <property type="entry name" value="rSAM_sf"/>
</dbReference>
<keyword evidence="3" id="KW-0408">Iron</keyword>
<dbReference type="CDD" id="cd21109">
    <property type="entry name" value="SPASM"/>
    <property type="match status" value="1"/>
</dbReference>